<dbReference type="Pfam" id="PF11977">
    <property type="entry name" value="RNase_Zc3h12a"/>
    <property type="match status" value="1"/>
</dbReference>
<gene>
    <name evidence="2" type="ORF">CA615_02620</name>
</gene>
<comment type="caution">
    <text evidence="2">The sequence shown here is derived from an EMBL/GenBank/DDBJ whole genome shotgun (WGS) entry which is preliminary data.</text>
</comment>
<dbReference type="Gene3D" id="3.40.50.11980">
    <property type="match status" value="1"/>
</dbReference>
<dbReference type="EMBL" id="NGJK01000026">
    <property type="protein sequence ID" value="RAP03406.1"/>
    <property type="molecule type" value="Genomic_DNA"/>
</dbReference>
<sequence>MKIIVDGSNVAYYGQQPNEETGKVTPSLKTLKVAINTLKKLGHEPIVLSDAPLRHEIDDKDGFNEMIQNEEVFPVPAGTIADHYILNLAYEKDAKILSNDFFRDYQDEFQDINSRRLPYRVKNGRFQIGKPAPPKKVKNILQKICSNSLNEFERRGFDVYKSKKNRKFSGLSVAQEAINRVSKEDENAIDSKLENIFLKVPILNKMVSLVDEDIDESDFLIFVLVNPKDYKEAVRNAGTIAVTVRNKLNLDHSPLVAVRNDLFTRPGTFELNIIYSDEILEESPYNVDIIINDTDYSFIKHNSRNIASTLAARLGTWKFPIVSVKPSMLMEKPGQFEISIERGGRN</sequence>
<reference evidence="2 3" key="1">
    <citation type="submission" date="2017-05" db="EMBL/GenBank/DDBJ databases">
        <title>Host range expansion of the Methanosphaera genus to humans and monogastric animals involves recent and extensive reduction in genome content.</title>
        <authorList>
            <person name="Hoedt E.C."/>
            <person name="Volmer J.G."/>
            <person name="Parks D.H."/>
            <person name="Rosewarne C.P."/>
            <person name="Denman S.E."/>
            <person name="Mcsweeney C.S."/>
            <person name="O Cuiv P."/>
            <person name="Hugenholtz P."/>
            <person name="Tyson G.W."/>
            <person name="Morrison M."/>
        </authorList>
    </citation>
    <scope>NUCLEOTIDE SEQUENCE [LARGE SCALE GENOMIC DNA]</scope>
    <source>
        <strain evidence="2 3">PA5</strain>
    </source>
</reference>
<dbReference type="OMA" id="VSVKPSM"/>
<proteinExistence type="predicted"/>
<organism evidence="2 3">
    <name type="scientific">Methanosphaera stadtmanae</name>
    <dbReference type="NCBI Taxonomy" id="2317"/>
    <lineage>
        <taxon>Archaea</taxon>
        <taxon>Methanobacteriati</taxon>
        <taxon>Methanobacteriota</taxon>
        <taxon>Methanomada group</taxon>
        <taxon>Methanobacteria</taxon>
        <taxon>Methanobacteriales</taxon>
        <taxon>Methanobacteriaceae</taxon>
        <taxon>Methanosphaera</taxon>
    </lineage>
</organism>
<evidence type="ECO:0000259" key="1">
    <source>
        <dbReference type="Pfam" id="PF11977"/>
    </source>
</evidence>
<evidence type="ECO:0000313" key="2">
    <source>
        <dbReference type="EMBL" id="RAP03406.1"/>
    </source>
</evidence>
<dbReference type="GeneID" id="3856212"/>
<dbReference type="InterPro" id="IPR021869">
    <property type="entry name" value="RNase_Zc3h12_NYN"/>
</dbReference>
<feature type="domain" description="RNase NYN" evidence="1">
    <location>
        <begin position="2"/>
        <end position="142"/>
    </location>
</feature>
<accession>A0A328Q6Z7</accession>
<protein>
    <submittedName>
        <fullName evidence="2">Zc3h12a-like ribonuclease</fullName>
    </submittedName>
</protein>
<dbReference type="Proteomes" id="UP000248557">
    <property type="component" value="Unassembled WGS sequence"/>
</dbReference>
<dbReference type="RefSeq" id="WP_011406144.1">
    <property type="nucleotide sequence ID" value="NZ_CATZXA010000020.1"/>
</dbReference>
<evidence type="ECO:0000313" key="3">
    <source>
        <dbReference type="Proteomes" id="UP000248557"/>
    </source>
</evidence>
<name>A0A328Q6Z7_9EURY</name>
<dbReference type="AlphaFoldDB" id="A0A328Q6Z7"/>